<dbReference type="Proteomes" id="UP000058613">
    <property type="component" value="Chromosome"/>
</dbReference>
<dbReference type="CDD" id="cd10551">
    <property type="entry name" value="PsrB"/>
    <property type="match status" value="1"/>
</dbReference>
<feature type="domain" description="4Fe-4S ferredoxin-type" evidence="5">
    <location>
        <begin position="93"/>
        <end position="122"/>
    </location>
</feature>
<dbReference type="PROSITE" id="PS00198">
    <property type="entry name" value="4FE4S_FER_1"/>
    <property type="match status" value="1"/>
</dbReference>
<dbReference type="Pfam" id="PF13247">
    <property type="entry name" value="Fer4_11"/>
    <property type="match status" value="1"/>
</dbReference>
<evidence type="ECO:0000259" key="5">
    <source>
        <dbReference type="PROSITE" id="PS51379"/>
    </source>
</evidence>
<dbReference type="Gene3D" id="3.30.70.20">
    <property type="match status" value="2"/>
</dbReference>
<sequence>MARMGMIIDLNRCITCMACTIACLRENVMRQTGDAVELPEGNSTYYARTKPAKMTMEGYPFSGVTYFIQCLHCENAPCAMACPTGATYITENGVVMLDHNKCIGCRACVIACPYGARTMYRGKIGGPAPHSEALLPGYPDKCTFCIHRGSASSNNWVPACVEACAFGARMFGDLDDPASEVSRIVRSGKAVTLAPELGTRPKLFFIPPQRTPAVSRTGRK</sequence>
<dbReference type="InterPro" id="IPR017896">
    <property type="entry name" value="4Fe4S_Fe-S-bd"/>
</dbReference>
<protein>
    <submittedName>
        <fullName evidence="6">Fe-S cluster-containing hydrogenase component 1</fullName>
    </submittedName>
</protein>
<feature type="domain" description="4Fe-4S ferredoxin-type" evidence="5">
    <location>
        <begin position="59"/>
        <end position="92"/>
    </location>
</feature>
<reference evidence="6 7" key="1">
    <citation type="submission" date="2015-10" db="EMBL/GenBank/DDBJ databases">
        <title>Complete genome sequence of hyperthermophilic archaeon Pyrodictium delaneyi Su06.</title>
        <authorList>
            <person name="Jung J.-H."/>
            <person name="Lin J."/>
            <person name="Holden J.F."/>
            <person name="Park C.-S."/>
        </authorList>
    </citation>
    <scope>NUCLEOTIDE SEQUENCE [LARGE SCALE GENOMIC DNA]</scope>
    <source>
        <strain evidence="6 7">Su06</strain>
    </source>
</reference>
<dbReference type="OrthoDB" id="2837at2157"/>
<dbReference type="GO" id="GO:0046872">
    <property type="term" value="F:metal ion binding"/>
    <property type="evidence" value="ECO:0007669"/>
    <property type="project" value="UniProtKB-KW"/>
</dbReference>
<dbReference type="GeneID" id="26099258"/>
<dbReference type="GO" id="GO:0016491">
    <property type="term" value="F:oxidoreductase activity"/>
    <property type="evidence" value="ECO:0007669"/>
    <property type="project" value="UniProtKB-ARBA"/>
</dbReference>
<dbReference type="Pfam" id="PF12800">
    <property type="entry name" value="Fer4_4"/>
    <property type="match status" value="1"/>
</dbReference>
<dbReference type="PROSITE" id="PS51379">
    <property type="entry name" value="4FE4S_FER_2"/>
    <property type="match status" value="3"/>
</dbReference>
<accession>A0A0P0N256</accession>
<dbReference type="RefSeq" id="WP_055408638.1">
    <property type="nucleotide sequence ID" value="NZ_CP013011.1"/>
</dbReference>
<dbReference type="STRING" id="1273541.Pyrde_0920"/>
<dbReference type="GO" id="GO:0051539">
    <property type="term" value="F:4 iron, 4 sulfur cluster binding"/>
    <property type="evidence" value="ECO:0007669"/>
    <property type="project" value="UniProtKB-KW"/>
</dbReference>
<evidence type="ECO:0000256" key="2">
    <source>
        <dbReference type="ARBA" id="ARBA00022723"/>
    </source>
</evidence>
<dbReference type="PANTHER" id="PTHR43177">
    <property type="entry name" value="PROTEIN NRFC"/>
    <property type="match status" value="1"/>
</dbReference>
<dbReference type="InterPro" id="IPR050954">
    <property type="entry name" value="ET_IronSulfur_Cluster-Binding"/>
</dbReference>
<feature type="domain" description="4Fe-4S ferredoxin-type" evidence="5">
    <location>
        <begin position="4"/>
        <end position="34"/>
    </location>
</feature>
<name>A0A0P0N256_9CREN</name>
<keyword evidence="3" id="KW-0408">Iron</keyword>
<dbReference type="AlphaFoldDB" id="A0A0P0N256"/>
<evidence type="ECO:0000256" key="3">
    <source>
        <dbReference type="ARBA" id="ARBA00023004"/>
    </source>
</evidence>
<keyword evidence="2" id="KW-0479">Metal-binding</keyword>
<dbReference type="InterPro" id="IPR017900">
    <property type="entry name" value="4Fe4S_Fe_S_CS"/>
</dbReference>
<dbReference type="KEGG" id="pdl:Pyrde_0920"/>
<evidence type="ECO:0000313" key="7">
    <source>
        <dbReference type="Proteomes" id="UP000058613"/>
    </source>
</evidence>
<gene>
    <name evidence="6" type="ORF">Pyrde_0920</name>
</gene>
<evidence type="ECO:0000256" key="1">
    <source>
        <dbReference type="ARBA" id="ARBA00022485"/>
    </source>
</evidence>
<evidence type="ECO:0000256" key="4">
    <source>
        <dbReference type="ARBA" id="ARBA00023014"/>
    </source>
</evidence>
<dbReference type="PANTHER" id="PTHR43177:SF3">
    <property type="entry name" value="PROTEIN NRFC HOMOLOG"/>
    <property type="match status" value="1"/>
</dbReference>
<keyword evidence="4" id="KW-0411">Iron-sulfur</keyword>
<organism evidence="6 7">
    <name type="scientific">Pyrodictium delaneyi</name>
    <dbReference type="NCBI Taxonomy" id="1273541"/>
    <lineage>
        <taxon>Archaea</taxon>
        <taxon>Thermoproteota</taxon>
        <taxon>Thermoprotei</taxon>
        <taxon>Desulfurococcales</taxon>
        <taxon>Pyrodictiaceae</taxon>
        <taxon>Pyrodictium</taxon>
    </lineage>
</organism>
<keyword evidence="1" id="KW-0004">4Fe-4S</keyword>
<proteinExistence type="predicted"/>
<evidence type="ECO:0000313" key="6">
    <source>
        <dbReference type="EMBL" id="ALL00968.1"/>
    </source>
</evidence>
<dbReference type="SUPFAM" id="SSF54862">
    <property type="entry name" value="4Fe-4S ferredoxins"/>
    <property type="match status" value="1"/>
</dbReference>
<dbReference type="EMBL" id="CP013011">
    <property type="protein sequence ID" value="ALL00968.1"/>
    <property type="molecule type" value="Genomic_DNA"/>
</dbReference>